<reference evidence="3" key="1">
    <citation type="journal article" date="2019" name="Int. J. Syst. Evol. Microbiol.">
        <title>The Global Catalogue of Microorganisms (GCM) 10K type strain sequencing project: providing services to taxonomists for standard genome sequencing and annotation.</title>
        <authorList>
            <consortium name="The Broad Institute Genomics Platform"/>
            <consortium name="The Broad Institute Genome Sequencing Center for Infectious Disease"/>
            <person name="Wu L."/>
            <person name="Ma J."/>
        </authorList>
    </citation>
    <scope>NUCLEOTIDE SEQUENCE [LARGE SCALE GENOMIC DNA]</scope>
    <source>
        <strain evidence="3">JCM 30846</strain>
    </source>
</reference>
<evidence type="ECO:0000313" key="2">
    <source>
        <dbReference type="EMBL" id="GAA3757420.1"/>
    </source>
</evidence>
<evidence type="ECO:0000256" key="1">
    <source>
        <dbReference type="SAM" id="MobiDB-lite"/>
    </source>
</evidence>
<keyword evidence="3" id="KW-1185">Reference proteome</keyword>
<organism evidence="2 3">
    <name type="scientific">Streptomyces tremellae</name>
    <dbReference type="NCBI Taxonomy" id="1124239"/>
    <lineage>
        <taxon>Bacteria</taxon>
        <taxon>Bacillati</taxon>
        <taxon>Actinomycetota</taxon>
        <taxon>Actinomycetes</taxon>
        <taxon>Kitasatosporales</taxon>
        <taxon>Streptomycetaceae</taxon>
        <taxon>Streptomyces</taxon>
    </lineage>
</organism>
<feature type="compositionally biased region" description="Basic and acidic residues" evidence="1">
    <location>
        <begin position="1"/>
        <end position="11"/>
    </location>
</feature>
<name>A0ABP7GAT1_9ACTN</name>
<proteinExistence type="predicted"/>
<sequence length="187" mass="19728">MDAGVPRRGDEAGDADGEAPRRLRRLSDALHGALGAGVAWWYRGGRPDAAARAARARAGRERGTDPAAYWRMRHTGNVNPRGDLLGIYLDAARRAGLKVGGTSPPPTAPSCRTPGTGPGWRRSRPGTTRGVPLSVEEQSTYDDRDRSPAGHGRYGSGSTRAERTIPTLVPGDDRAAAVRSGRLPASG</sequence>
<evidence type="ECO:0000313" key="3">
    <source>
        <dbReference type="Proteomes" id="UP001499884"/>
    </source>
</evidence>
<protein>
    <submittedName>
        <fullName evidence="2">Uncharacterized protein</fullName>
    </submittedName>
</protein>
<gene>
    <name evidence="2" type="ORF">GCM10023082_60410</name>
</gene>
<comment type="caution">
    <text evidence="2">The sequence shown here is derived from an EMBL/GenBank/DDBJ whole genome shotgun (WGS) entry which is preliminary data.</text>
</comment>
<dbReference type="Proteomes" id="UP001499884">
    <property type="component" value="Unassembled WGS sequence"/>
</dbReference>
<feature type="region of interest" description="Disordered" evidence="1">
    <location>
        <begin position="1"/>
        <end position="21"/>
    </location>
</feature>
<dbReference type="EMBL" id="BAABEP010000073">
    <property type="protein sequence ID" value="GAA3757420.1"/>
    <property type="molecule type" value="Genomic_DNA"/>
</dbReference>
<accession>A0ABP7GAT1</accession>
<feature type="region of interest" description="Disordered" evidence="1">
    <location>
        <begin position="98"/>
        <end position="187"/>
    </location>
</feature>